<reference evidence="1" key="1">
    <citation type="journal article" date="2021" name="Proc. Natl. Acad. Sci. U.S.A.">
        <title>A Catalog of Tens of Thousands of Viruses from Human Metagenomes Reveals Hidden Associations with Chronic Diseases.</title>
        <authorList>
            <person name="Tisza M.J."/>
            <person name="Buck C.B."/>
        </authorList>
    </citation>
    <scope>NUCLEOTIDE SEQUENCE</scope>
    <source>
        <strain evidence="1">CtNU74</strain>
    </source>
</reference>
<accession>A0A8S5NXA6</accession>
<evidence type="ECO:0000313" key="1">
    <source>
        <dbReference type="EMBL" id="DAD99453.1"/>
    </source>
</evidence>
<name>A0A8S5NXA6_9CAUD</name>
<dbReference type="EMBL" id="BK015285">
    <property type="protein sequence ID" value="DAD99453.1"/>
    <property type="molecule type" value="Genomic_DNA"/>
</dbReference>
<sequence>MEEKKNRPQDKWDEKAGLIPKTYKVNRKVAEEFQKACKEAGVAMGTQLTKMMKEFTEQMNNE</sequence>
<organism evidence="1">
    <name type="scientific">Siphoviridae sp. ctNU74</name>
    <dbReference type="NCBI Taxonomy" id="2825471"/>
    <lineage>
        <taxon>Viruses</taxon>
        <taxon>Duplodnaviria</taxon>
        <taxon>Heunggongvirae</taxon>
        <taxon>Uroviricota</taxon>
        <taxon>Caudoviricetes</taxon>
    </lineage>
</organism>
<protein>
    <submittedName>
        <fullName evidence="1">Antitoxin</fullName>
    </submittedName>
</protein>
<proteinExistence type="predicted"/>